<dbReference type="GeneID" id="32895870"/>
<dbReference type="Proteomes" id="UP000250088">
    <property type="component" value="Chromosome"/>
</dbReference>
<dbReference type="Gene3D" id="2.30.30.240">
    <property type="entry name" value="PRC-barrel domain"/>
    <property type="match status" value="1"/>
</dbReference>
<feature type="compositionally biased region" description="Polar residues" evidence="1">
    <location>
        <begin position="1"/>
        <end position="10"/>
    </location>
</feature>
<dbReference type="InterPro" id="IPR011033">
    <property type="entry name" value="PRC_barrel-like_sf"/>
</dbReference>
<dbReference type="PANTHER" id="PTHR38137">
    <property type="entry name" value="PRC-BARREL DOMAIN PROTEIN"/>
    <property type="match status" value="1"/>
</dbReference>
<sequence length="88" mass="9721">MTVLASTLSNKPVMRSDGKDVGTVRNVTGNVTTGELESILVTPSNDSTFGFEQTDDGLLRIPVSLVESVDDYLMLEHRRQQNPSRQRV</sequence>
<evidence type="ECO:0000313" key="3">
    <source>
        <dbReference type="EMBL" id="ARS91305.1"/>
    </source>
</evidence>
<gene>
    <name evidence="3" type="ORF">B1756_17315</name>
</gene>
<dbReference type="Pfam" id="PF05239">
    <property type="entry name" value="PRC"/>
    <property type="match status" value="1"/>
</dbReference>
<dbReference type="InterPro" id="IPR027275">
    <property type="entry name" value="PRC-brl_dom"/>
</dbReference>
<protein>
    <recommendedName>
        <fullName evidence="2">PRC-barrel domain-containing protein</fullName>
    </recommendedName>
</protein>
<feature type="domain" description="PRC-barrel" evidence="2">
    <location>
        <begin position="4"/>
        <end position="76"/>
    </location>
</feature>
<dbReference type="RefSeq" id="WP_086889672.1">
    <property type="nucleotide sequence ID" value="NZ_CP019893.1"/>
</dbReference>
<evidence type="ECO:0000256" key="1">
    <source>
        <dbReference type="SAM" id="MobiDB-lite"/>
    </source>
</evidence>
<organism evidence="3 4">
    <name type="scientific">Natrarchaeobaculum aegyptiacum</name>
    <dbReference type="NCBI Taxonomy" id="745377"/>
    <lineage>
        <taxon>Archaea</taxon>
        <taxon>Methanobacteriati</taxon>
        <taxon>Methanobacteriota</taxon>
        <taxon>Stenosarchaea group</taxon>
        <taxon>Halobacteria</taxon>
        <taxon>Halobacteriales</taxon>
        <taxon>Natrialbaceae</taxon>
        <taxon>Natrarchaeobaculum</taxon>
    </lineage>
</organism>
<dbReference type="EMBL" id="CP019893">
    <property type="protein sequence ID" value="ARS91305.1"/>
    <property type="molecule type" value="Genomic_DNA"/>
</dbReference>
<feature type="region of interest" description="Disordered" evidence="1">
    <location>
        <begin position="1"/>
        <end position="25"/>
    </location>
</feature>
<reference evidence="4" key="1">
    <citation type="submission" date="2017-02" db="EMBL/GenBank/DDBJ databases">
        <title>Natronthermophilus aegyptiacus gen. nov.,sp. nov., an aerobic, extremely halophilic alkalithermophilic archaeon isolated from the athalassohaline Wadi An Natrun, Egypt.</title>
        <authorList>
            <person name="Zhao B."/>
        </authorList>
    </citation>
    <scope>NUCLEOTIDE SEQUENCE [LARGE SCALE GENOMIC DNA]</scope>
    <source>
        <strain evidence="4">JW/NM-HA 15</strain>
    </source>
</reference>
<dbReference type="PANTHER" id="PTHR38137:SF2">
    <property type="entry name" value="PRC-BARREL DOMAIN-CONTAINING PROTEIN"/>
    <property type="match status" value="1"/>
</dbReference>
<keyword evidence="4" id="KW-1185">Reference proteome</keyword>
<name>A0A2Z2HY93_9EURY</name>
<dbReference type="OrthoDB" id="85079at2157"/>
<dbReference type="KEGG" id="naj:B1756_17315"/>
<evidence type="ECO:0000313" key="4">
    <source>
        <dbReference type="Proteomes" id="UP000250088"/>
    </source>
</evidence>
<dbReference type="AlphaFoldDB" id="A0A2Z2HY93"/>
<evidence type="ECO:0000259" key="2">
    <source>
        <dbReference type="Pfam" id="PF05239"/>
    </source>
</evidence>
<proteinExistence type="predicted"/>
<accession>A0A2Z2HY93</accession>
<dbReference type="SUPFAM" id="SSF50346">
    <property type="entry name" value="PRC-barrel domain"/>
    <property type="match status" value="1"/>
</dbReference>